<evidence type="ECO:0000313" key="2">
    <source>
        <dbReference type="EMBL" id="MBK1826769.1"/>
    </source>
</evidence>
<dbReference type="AlphaFoldDB" id="A0A934R7M8"/>
<protein>
    <submittedName>
        <fullName evidence="2">Winged helix-turn-helix transcriptional regulator</fullName>
    </submittedName>
</protein>
<dbReference type="InterPro" id="IPR001845">
    <property type="entry name" value="HTH_ArsR_DNA-bd_dom"/>
</dbReference>
<accession>A0A934R7M8</accession>
<dbReference type="InterPro" id="IPR036388">
    <property type="entry name" value="WH-like_DNA-bd_sf"/>
</dbReference>
<dbReference type="EMBL" id="JAENII010000004">
    <property type="protein sequence ID" value="MBK1826769.1"/>
    <property type="molecule type" value="Genomic_DNA"/>
</dbReference>
<name>A0A934R7M8_9BACT</name>
<sequence>MLVVLSREPSMRIRDLADEVGITQRAVQRILAELTAEGILKVKKEGRRNTYSIRRRARLRHPLENRHNIGELLDLLS</sequence>
<organism evidence="2 3">
    <name type="scientific">Haloferula rosea</name>
    <dbReference type="NCBI Taxonomy" id="490093"/>
    <lineage>
        <taxon>Bacteria</taxon>
        <taxon>Pseudomonadati</taxon>
        <taxon>Verrucomicrobiota</taxon>
        <taxon>Verrucomicrobiia</taxon>
        <taxon>Verrucomicrobiales</taxon>
        <taxon>Verrucomicrobiaceae</taxon>
        <taxon>Haloferula</taxon>
    </lineage>
</organism>
<proteinExistence type="predicted"/>
<dbReference type="InterPro" id="IPR036390">
    <property type="entry name" value="WH_DNA-bd_sf"/>
</dbReference>
<evidence type="ECO:0000313" key="3">
    <source>
        <dbReference type="Proteomes" id="UP000658278"/>
    </source>
</evidence>
<dbReference type="InterPro" id="IPR011991">
    <property type="entry name" value="ArsR-like_HTH"/>
</dbReference>
<reference evidence="2" key="1">
    <citation type="submission" date="2021-01" db="EMBL/GenBank/DDBJ databases">
        <title>Modified the classification status of verrucomicrobia.</title>
        <authorList>
            <person name="Feng X."/>
        </authorList>
    </citation>
    <scope>NUCLEOTIDE SEQUENCE</scope>
    <source>
        <strain evidence="2">KCTC 22201</strain>
    </source>
</reference>
<dbReference type="PROSITE" id="PS50987">
    <property type="entry name" value="HTH_ARSR_2"/>
    <property type="match status" value="1"/>
</dbReference>
<dbReference type="Pfam" id="PF13412">
    <property type="entry name" value="HTH_24"/>
    <property type="match status" value="1"/>
</dbReference>
<dbReference type="SUPFAM" id="SSF46785">
    <property type="entry name" value="Winged helix' DNA-binding domain"/>
    <property type="match status" value="1"/>
</dbReference>
<gene>
    <name evidence="2" type="ORF">JIN81_07050</name>
</gene>
<comment type="caution">
    <text evidence="2">The sequence shown here is derived from an EMBL/GenBank/DDBJ whole genome shotgun (WGS) entry which is preliminary data.</text>
</comment>
<dbReference type="Proteomes" id="UP000658278">
    <property type="component" value="Unassembled WGS sequence"/>
</dbReference>
<dbReference type="Gene3D" id="1.10.10.10">
    <property type="entry name" value="Winged helix-like DNA-binding domain superfamily/Winged helix DNA-binding domain"/>
    <property type="match status" value="1"/>
</dbReference>
<feature type="domain" description="HTH arsR-type" evidence="1">
    <location>
        <begin position="1"/>
        <end position="77"/>
    </location>
</feature>
<keyword evidence="3" id="KW-1185">Reference proteome</keyword>
<dbReference type="GO" id="GO:0003700">
    <property type="term" value="F:DNA-binding transcription factor activity"/>
    <property type="evidence" value="ECO:0007669"/>
    <property type="project" value="InterPro"/>
</dbReference>
<evidence type="ECO:0000259" key="1">
    <source>
        <dbReference type="PROSITE" id="PS50987"/>
    </source>
</evidence>
<dbReference type="CDD" id="cd00090">
    <property type="entry name" value="HTH_ARSR"/>
    <property type="match status" value="1"/>
</dbReference>